<feature type="domain" description="Peptidase C39" evidence="17">
    <location>
        <begin position="17"/>
        <end position="138"/>
    </location>
</feature>
<keyword evidence="7" id="KW-0378">Hydrolase</keyword>
<dbReference type="Proteomes" id="UP000178776">
    <property type="component" value="Chromosome"/>
</dbReference>
<evidence type="ECO:0000259" key="16">
    <source>
        <dbReference type="PROSITE" id="PS50929"/>
    </source>
</evidence>
<dbReference type="PROSITE" id="PS50893">
    <property type="entry name" value="ABC_TRANSPORTER_2"/>
    <property type="match status" value="1"/>
</dbReference>
<evidence type="ECO:0000256" key="13">
    <source>
        <dbReference type="ARBA" id="ARBA00072252"/>
    </source>
</evidence>
<dbReference type="SMART" id="SM00382">
    <property type="entry name" value="AAA"/>
    <property type="match status" value="1"/>
</dbReference>
<dbReference type="PROSITE" id="PS00211">
    <property type="entry name" value="ABC_TRANSPORTER_1"/>
    <property type="match status" value="1"/>
</dbReference>
<dbReference type="PANTHER" id="PTHR43394">
    <property type="entry name" value="ATP-DEPENDENT PERMEASE MDL1, MITOCHONDRIAL"/>
    <property type="match status" value="1"/>
</dbReference>
<dbReference type="GO" id="GO:0006508">
    <property type="term" value="P:proteolysis"/>
    <property type="evidence" value="ECO:0007669"/>
    <property type="project" value="InterPro"/>
</dbReference>
<keyword evidence="9 14" id="KW-1133">Transmembrane helix</keyword>
<evidence type="ECO:0000256" key="5">
    <source>
        <dbReference type="ARBA" id="ARBA00022735"/>
    </source>
</evidence>
<dbReference type="CDD" id="cd02421">
    <property type="entry name" value="Peptidase_C39_likeD"/>
    <property type="match status" value="1"/>
</dbReference>
<dbReference type="InterPro" id="IPR027417">
    <property type="entry name" value="P-loop_NTPase"/>
</dbReference>
<keyword evidence="3" id="KW-1003">Cell membrane</keyword>
<dbReference type="SUPFAM" id="SSF52540">
    <property type="entry name" value="P-loop containing nucleoside triphosphate hydrolases"/>
    <property type="match status" value="1"/>
</dbReference>
<dbReference type="FunFam" id="3.40.50.300:FF:000299">
    <property type="entry name" value="ABC transporter ATP-binding protein/permease"/>
    <property type="match status" value="1"/>
</dbReference>
<proteinExistence type="inferred from homology"/>
<organism evidence="18 19">
    <name type="scientific">Chromobacterium vaccinii</name>
    <dbReference type="NCBI Taxonomy" id="1108595"/>
    <lineage>
        <taxon>Bacteria</taxon>
        <taxon>Pseudomonadati</taxon>
        <taxon>Pseudomonadota</taxon>
        <taxon>Betaproteobacteria</taxon>
        <taxon>Neisseriales</taxon>
        <taxon>Chromobacteriaceae</taxon>
        <taxon>Chromobacterium</taxon>
    </lineage>
</organism>
<feature type="transmembrane region" description="Helical" evidence="14">
    <location>
        <begin position="280"/>
        <end position="304"/>
    </location>
</feature>
<evidence type="ECO:0000259" key="15">
    <source>
        <dbReference type="PROSITE" id="PS50893"/>
    </source>
</evidence>
<keyword evidence="5" id="KW-0204">Cytolysis</keyword>
<feature type="transmembrane region" description="Helical" evidence="14">
    <location>
        <begin position="310"/>
        <end position="327"/>
    </location>
</feature>
<dbReference type="Gene3D" id="3.90.70.10">
    <property type="entry name" value="Cysteine proteinases"/>
    <property type="match status" value="1"/>
</dbReference>
<dbReference type="GO" id="GO:0005524">
    <property type="term" value="F:ATP binding"/>
    <property type="evidence" value="ECO:0007669"/>
    <property type="project" value="UniProtKB-KW"/>
</dbReference>
<comment type="subcellular location">
    <subcellularLocation>
        <location evidence="1">Cell membrane</location>
        <topology evidence="1">Multi-pass membrane protein</topology>
    </subcellularLocation>
</comment>
<sequence length="722" mass="78851">MASEISNPETAQPLSEQATHLDPLLDCLFSLARGYGITATRESLVAGIPLVDNRLSPSMFARSARRIGLSTRVVRQPLSSLRQQLLPAVLLLENNTAGILREIRDGVAFLSMSELPDAVVEIPLEDLDHSFEGIAILVKPRFQYEKRAPELAEIRARHWFWRTIYGSKSLYRDALMAAFLINVFALAMPIVSMAVYDRVVPNMALETLWVLAIGAALVLVFDFLLKLTRGYLIDLASKRVDVALSALIMERVLGIRMEARPASVGAFAANLRAFETVRDFIASASITALIDVPFVLIFLVAILWISPLMAVPMVIAIFIMLTFALLVQERMQALTETTLRASSQRNAYLVESLSGLETVKVLAAEGVLQGKWEQATLFLAQVGSRLKILAASTMNFAGFIQQLLSVAMLVLGVYEIMAGNVSMGGVIAAVMLSSRAMAPLSQVVSLLTQYHNAKTSLASLDGFMKMPVEREKDAAFFHRTSFKGEIEFRNVSFNYPNNPMVALREVSFKIRAGERVAIIGRVGSGKTTIQKMILGLYQPTGGAIHIDGMDIKQIDPAELRRQIGHVPQDPVLFYGTMRQNISMGSPHAFDASIAAAAEQAGLTEFVNSHPQGFDMLISERGESLSGGQRKAVTIARALLNSPPILLLDEPTSNMDHSSESQIRQTLARVSSGKTMLLVTHHNALLDLVDRLIVVDHGAIVADGPKQQVIEALQQGKIGKAGV</sequence>
<feature type="transmembrane region" description="Helical" evidence="14">
    <location>
        <begin position="174"/>
        <end position="196"/>
    </location>
</feature>
<dbReference type="KEGG" id="cvc:BKX93_13905"/>
<dbReference type="STRING" id="1108595.BKX93_13905"/>
<evidence type="ECO:0000256" key="7">
    <source>
        <dbReference type="ARBA" id="ARBA00022801"/>
    </source>
</evidence>
<evidence type="ECO:0000256" key="2">
    <source>
        <dbReference type="ARBA" id="ARBA00022448"/>
    </source>
</evidence>
<dbReference type="InterPro" id="IPR011527">
    <property type="entry name" value="ABC1_TM_dom"/>
</dbReference>
<evidence type="ECO:0000256" key="8">
    <source>
        <dbReference type="ARBA" id="ARBA00022840"/>
    </source>
</evidence>
<gene>
    <name evidence="18" type="ORF">BKX93_13905</name>
</gene>
<dbReference type="GO" id="GO:0016887">
    <property type="term" value="F:ATP hydrolysis activity"/>
    <property type="evidence" value="ECO:0007669"/>
    <property type="project" value="InterPro"/>
</dbReference>
<dbReference type="PROSITE" id="PS50929">
    <property type="entry name" value="ABC_TM1F"/>
    <property type="match status" value="1"/>
</dbReference>
<keyword evidence="4 14" id="KW-0812">Transmembrane</keyword>
<dbReference type="InterPro" id="IPR005074">
    <property type="entry name" value="Peptidase_C39"/>
</dbReference>
<keyword evidence="6" id="KW-0547">Nucleotide-binding</keyword>
<evidence type="ECO:0000313" key="19">
    <source>
        <dbReference type="Proteomes" id="UP000178776"/>
    </source>
</evidence>
<dbReference type="GO" id="GO:0008233">
    <property type="term" value="F:peptidase activity"/>
    <property type="evidence" value="ECO:0007669"/>
    <property type="project" value="InterPro"/>
</dbReference>
<feature type="transmembrane region" description="Helical" evidence="14">
    <location>
        <begin position="208"/>
        <end position="225"/>
    </location>
</feature>
<dbReference type="InterPro" id="IPR017750">
    <property type="entry name" value="ATPase_T1SS"/>
</dbReference>
<evidence type="ECO:0000256" key="9">
    <source>
        <dbReference type="ARBA" id="ARBA00022989"/>
    </source>
</evidence>
<evidence type="ECO:0000256" key="3">
    <source>
        <dbReference type="ARBA" id="ARBA00022475"/>
    </source>
</evidence>
<keyword evidence="8" id="KW-0067">ATP-binding</keyword>
<evidence type="ECO:0000256" key="1">
    <source>
        <dbReference type="ARBA" id="ARBA00004651"/>
    </source>
</evidence>
<dbReference type="InterPro" id="IPR036640">
    <property type="entry name" value="ABC1_TM_sf"/>
</dbReference>
<evidence type="ECO:0000256" key="12">
    <source>
        <dbReference type="ARBA" id="ARBA00061173"/>
    </source>
</evidence>
<dbReference type="RefSeq" id="WP_046168474.1">
    <property type="nucleotide sequence ID" value="NZ_CP017707.1"/>
</dbReference>
<dbReference type="CDD" id="cd03245">
    <property type="entry name" value="ABCC_bacteriocin_exporters"/>
    <property type="match status" value="1"/>
</dbReference>
<keyword evidence="10 14" id="KW-0472">Membrane</keyword>
<evidence type="ECO:0000313" key="18">
    <source>
        <dbReference type="EMBL" id="AOZ50973.1"/>
    </source>
</evidence>
<dbReference type="Gene3D" id="1.20.1560.10">
    <property type="entry name" value="ABC transporter type 1, transmembrane domain"/>
    <property type="match status" value="1"/>
</dbReference>
<keyword evidence="2" id="KW-0813">Transport</keyword>
<evidence type="ECO:0000256" key="4">
    <source>
        <dbReference type="ARBA" id="ARBA00022692"/>
    </source>
</evidence>
<dbReference type="InterPro" id="IPR003593">
    <property type="entry name" value="AAA+_ATPase"/>
</dbReference>
<evidence type="ECO:0000256" key="10">
    <source>
        <dbReference type="ARBA" id="ARBA00023136"/>
    </source>
</evidence>
<keyword evidence="5" id="KW-0354">Hemolysis</keyword>
<dbReference type="InterPro" id="IPR039421">
    <property type="entry name" value="Type_1_exporter"/>
</dbReference>
<accession>A0A1D9LIA2</accession>
<feature type="domain" description="ABC transmembrane type-1" evidence="16">
    <location>
        <begin position="174"/>
        <end position="452"/>
    </location>
</feature>
<evidence type="ECO:0000256" key="11">
    <source>
        <dbReference type="ARBA" id="ARBA00055355"/>
    </source>
</evidence>
<dbReference type="EMBL" id="CP017707">
    <property type="protein sequence ID" value="AOZ50973.1"/>
    <property type="molecule type" value="Genomic_DNA"/>
</dbReference>
<dbReference type="InterPro" id="IPR003439">
    <property type="entry name" value="ABC_transporter-like_ATP-bd"/>
</dbReference>
<dbReference type="Pfam" id="PF00005">
    <property type="entry name" value="ABC_tran"/>
    <property type="match status" value="1"/>
</dbReference>
<dbReference type="CDD" id="cd18587">
    <property type="entry name" value="ABC_6TM_LapB_like"/>
    <property type="match status" value="1"/>
</dbReference>
<name>A0A1D9LIA2_9NEIS</name>
<dbReference type="GeneID" id="68842298"/>
<evidence type="ECO:0000256" key="14">
    <source>
        <dbReference type="SAM" id="Phobius"/>
    </source>
</evidence>
<feature type="domain" description="ABC transporter" evidence="15">
    <location>
        <begin position="486"/>
        <end position="721"/>
    </location>
</feature>
<comment type="similarity">
    <text evidence="12">Belongs to the ABC transporter superfamily. Cyclolysin exporter (TC 3.A.1.109.2) family.</text>
</comment>
<protein>
    <recommendedName>
        <fullName evidence="13">Cyclolysin secretion/processing ATP-binding protein CyaB</fullName>
    </recommendedName>
</protein>
<dbReference type="GO" id="GO:0005886">
    <property type="term" value="C:plasma membrane"/>
    <property type="evidence" value="ECO:0007669"/>
    <property type="project" value="UniProtKB-SubCell"/>
</dbReference>
<dbReference type="Pfam" id="PF00664">
    <property type="entry name" value="ABC_membrane"/>
    <property type="match status" value="1"/>
</dbReference>
<dbReference type="SUPFAM" id="SSF90123">
    <property type="entry name" value="ABC transporter transmembrane region"/>
    <property type="match status" value="1"/>
</dbReference>
<dbReference type="PANTHER" id="PTHR43394:SF1">
    <property type="entry name" value="ATP-BINDING CASSETTE SUB-FAMILY B MEMBER 10, MITOCHONDRIAL"/>
    <property type="match status" value="1"/>
</dbReference>
<reference evidence="18 19" key="1">
    <citation type="submission" date="2016-10" db="EMBL/GenBank/DDBJ databases">
        <title>Chromobacterium muskegensis sp. nov., an insecticidal bacterium isolated from Sphagnum bogs.</title>
        <authorList>
            <person name="Sparks M.E."/>
            <person name="Blackburn M.B."/>
            <person name="Gundersen-Rindal D.E."/>
            <person name="Mitchell A."/>
            <person name="Farrar R."/>
            <person name="Kuhar D."/>
        </authorList>
    </citation>
    <scope>NUCLEOTIDE SEQUENCE [LARGE SCALE GENOMIC DNA]</scope>
    <source>
        <strain evidence="18 19">21-1</strain>
    </source>
</reference>
<dbReference type="InterPro" id="IPR017871">
    <property type="entry name" value="ABC_transporter-like_CS"/>
</dbReference>
<dbReference type="GO" id="GO:0031640">
    <property type="term" value="P:killing of cells of another organism"/>
    <property type="evidence" value="ECO:0007669"/>
    <property type="project" value="UniProtKB-KW"/>
</dbReference>
<evidence type="ECO:0000259" key="17">
    <source>
        <dbReference type="PROSITE" id="PS50990"/>
    </source>
</evidence>
<dbReference type="NCBIfam" id="TIGR03375">
    <property type="entry name" value="type_I_sec_LssB"/>
    <property type="match status" value="1"/>
</dbReference>
<dbReference type="Gene3D" id="3.40.50.300">
    <property type="entry name" value="P-loop containing nucleotide triphosphate hydrolases"/>
    <property type="match status" value="1"/>
</dbReference>
<dbReference type="AlphaFoldDB" id="A0A1D9LIA2"/>
<dbReference type="PROSITE" id="PS50990">
    <property type="entry name" value="PEPTIDASE_C39"/>
    <property type="match status" value="1"/>
</dbReference>
<comment type="function">
    <text evidence="11">Involved in the export of calmodulin-sensitive adenylate cyclase-hemolysin (cyclolysin).</text>
</comment>
<dbReference type="GO" id="GO:0015421">
    <property type="term" value="F:ABC-type oligopeptide transporter activity"/>
    <property type="evidence" value="ECO:0007669"/>
    <property type="project" value="TreeGrafter"/>
</dbReference>
<evidence type="ECO:0000256" key="6">
    <source>
        <dbReference type="ARBA" id="ARBA00022741"/>
    </source>
</evidence>